<protein>
    <submittedName>
        <fullName evidence="2">Uncharacterized protein</fullName>
    </submittedName>
</protein>
<reference evidence="2 3" key="1">
    <citation type="submission" date="2018-10" db="EMBL/GenBank/DDBJ databases">
        <title>A high-quality apple genome assembly.</title>
        <authorList>
            <person name="Hu J."/>
        </authorList>
    </citation>
    <scope>NUCLEOTIDE SEQUENCE [LARGE SCALE GENOMIC DNA]</scope>
    <source>
        <strain evidence="3">cv. HFTH1</strain>
        <tissue evidence="2">Young leaf</tissue>
    </source>
</reference>
<dbReference type="EMBL" id="RDQH01000337">
    <property type="protein sequence ID" value="RXH85094.1"/>
    <property type="molecule type" value="Genomic_DNA"/>
</dbReference>
<evidence type="ECO:0000256" key="1">
    <source>
        <dbReference type="SAM" id="MobiDB-lite"/>
    </source>
</evidence>
<gene>
    <name evidence="2" type="ORF">DVH24_041862</name>
</gene>
<dbReference type="AlphaFoldDB" id="A0A498ISC1"/>
<dbReference type="Proteomes" id="UP000290289">
    <property type="component" value="Chromosome 11"/>
</dbReference>
<organism evidence="2 3">
    <name type="scientific">Malus domestica</name>
    <name type="common">Apple</name>
    <name type="synonym">Pyrus malus</name>
    <dbReference type="NCBI Taxonomy" id="3750"/>
    <lineage>
        <taxon>Eukaryota</taxon>
        <taxon>Viridiplantae</taxon>
        <taxon>Streptophyta</taxon>
        <taxon>Embryophyta</taxon>
        <taxon>Tracheophyta</taxon>
        <taxon>Spermatophyta</taxon>
        <taxon>Magnoliopsida</taxon>
        <taxon>eudicotyledons</taxon>
        <taxon>Gunneridae</taxon>
        <taxon>Pentapetalae</taxon>
        <taxon>rosids</taxon>
        <taxon>fabids</taxon>
        <taxon>Rosales</taxon>
        <taxon>Rosaceae</taxon>
        <taxon>Amygdaloideae</taxon>
        <taxon>Maleae</taxon>
        <taxon>Malus</taxon>
    </lineage>
</organism>
<feature type="region of interest" description="Disordered" evidence="1">
    <location>
        <begin position="1"/>
        <end position="66"/>
    </location>
</feature>
<proteinExistence type="predicted"/>
<comment type="caution">
    <text evidence="2">The sequence shown here is derived from an EMBL/GenBank/DDBJ whole genome shotgun (WGS) entry which is preliminary data.</text>
</comment>
<feature type="compositionally biased region" description="Basic and acidic residues" evidence="1">
    <location>
        <begin position="38"/>
        <end position="66"/>
    </location>
</feature>
<evidence type="ECO:0000313" key="2">
    <source>
        <dbReference type="EMBL" id="RXH85094.1"/>
    </source>
</evidence>
<name>A0A498ISC1_MALDO</name>
<evidence type="ECO:0000313" key="3">
    <source>
        <dbReference type="Proteomes" id="UP000290289"/>
    </source>
</evidence>
<keyword evidence="3" id="KW-1185">Reference proteome</keyword>
<sequence>MNGTTKQFLDSGAPPATTNNLSKSRRTFDQGGGGSDVGDGREGTDETVEDVKEEAAKREAEDQAEI</sequence>
<accession>A0A498ISC1</accession>